<keyword evidence="3" id="KW-0732">Signal</keyword>
<evidence type="ECO:0000256" key="2">
    <source>
        <dbReference type="ARBA" id="ARBA00022723"/>
    </source>
</evidence>
<dbReference type="PROSITE" id="PS00079">
    <property type="entry name" value="MULTICOPPER_OXIDASE1"/>
    <property type="match status" value="1"/>
</dbReference>
<keyword evidence="6" id="KW-0325">Glycoprotein</keyword>
<dbReference type="PANTHER" id="PTHR11709:SF394">
    <property type="entry name" value="FI03373P-RELATED"/>
    <property type="match status" value="1"/>
</dbReference>
<comment type="caution">
    <text evidence="8">The sequence shown here is derived from an EMBL/GenBank/DDBJ whole genome shotgun (WGS) entry which is preliminary data.</text>
</comment>
<dbReference type="InterPro" id="IPR008972">
    <property type="entry name" value="Cupredoxin"/>
</dbReference>
<dbReference type="Pfam" id="PF07731">
    <property type="entry name" value="Cu-oxidase_2"/>
    <property type="match status" value="1"/>
</dbReference>
<evidence type="ECO:0000256" key="3">
    <source>
        <dbReference type="ARBA" id="ARBA00022729"/>
    </source>
</evidence>
<dbReference type="InterPro" id="IPR002355">
    <property type="entry name" value="Cu_oxidase_Cu_BS"/>
</dbReference>
<protein>
    <recommendedName>
        <fullName evidence="7">Plastocyanin-like domain-containing protein</fullName>
    </recommendedName>
</protein>
<evidence type="ECO:0000256" key="1">
    <source>
        <dbReference type="ARBA" id="ARBA00010609"/>
    </source>
</evidence>
<name>A0A9P7N5I2_9HYPO</name>
<evidence type="ECO:0000256" key="4">
    <source>
        <dbReference type="ARBA" id="ARBA00023002"/>
    </source>
</evidence>
<dbReference type="AlphaFoldDB" id="A0A9P7N5I2"/>
<organism evidence="8 9">
    <name type="scientific">Claviceps pusilla</name>
    <dbReference type="NCBI Taxonomy" id="123648"/>
    <lineage>
        <taxon>Eukaryota</taxon>
        <taxon>Fungi</taxon>
        <taxon>Dikarya</taxon>
        <taxon>Ascomycota</taxon>
        <taxon>Pezizomycotina</taxon>
        <taxon>Sordariomycetes</taxon>
        <taxon>Hypocreomycetidae</taxon>
        <taxon>Hypocreales</taxon>
        <taxon>Clavicipitaceae</taxon>
        <taxon>Claviceps</taxon>
    </lineage>
</organism>
<dbReference type="SUPFAM" id="SSF49503">
    <property type="entry name" value="Cupredoxins"/>
    <property type="match status" value="1"/>
</dbReference>
<keyword evidence="2" id="KW-0479">Metal-binding</keyword>
<comment type="similarity">
    <text evidence="1">Belongs to the multicopper oxidase family.</text>
</comment>
<dbReference type="EMBL" id="SRPW01003037">
    <property type="protein sequence ID" value="KAG5988697.1"/>
    <property type="molecule type" value="Genomic_DNA"/>
</dbReference>
<keyword evidence="9" id="KW-1185">Reference proteome</keyword>
<proteinExistence type="inferred from homology"/>
<dbReference type="PROSITE" id="PS00080">
    <property type="entry name" value="MULTICOPPER_OXIDASE2"/>
    <property type="match status" value="1"/>
</dbReference>
<dbReference type="PANTHER" id="PTHR11709">
    <property type="entry name" value="MULTI-COPPER OXIDASE"/>
    <property type="match status" value="1"/>
</dbReference>
<feature type="non-terminal residue" evidence="8">
    <location>
        <position position="1"/>
    </location>
</feature>
<dbReference type="InterPro" id="IPR011706">
    <property type="entry name" value="Cu-oxidase_C"/>
</dbReference>
<keyword evidence="4" id="KW-0560">Oxidoreductase</keyword>
<accession>A0A9P7N5I2</accession>
<keyword evidence="5" id="KW-0186">Copper</keyword>
<dbReference type="OrthoDB" id="2121828at2759"/>
<gene>
    <name evidence="8" type="ORF">E4U43_004662</name>
</gene>
<feature type="domain" description="Plastocyanin-like" evidence="7">
    <location>
        <begin position="27"/>
        <end position="170"/>
    </location>
</feature>
<evidence type="ECO:0000313" key="9">
    <source>
        <dbReference type="Proteomes" id="UP000748025"/>
    </source>
</evidence>
<reference evidence="8" key="1">
    <citation type="journal article" date="2020" name="bioRxiv">
        <title>Whole genome comparisons of ergot fungi reveals the divergence and evolution of species within the genus Claviceps are the result of varying mechanisms driving genome evolution and host range expansion.</title>
        <authorList>
            <person name="Wyka S.A."/>
            <person name="Mondo S.J."/>
            <person name="Liu M."/>
            <person name="Dettman J."/>
            <person name="Nalam V."/>
            <person name="Broders K.D."/>
        </authorList>
    </citation>
    <scope>NUCLEOTIDE SEQUENCE</scope>
    <source>
        <strain evidence="8">CCC 602</strain>
    </source>
</reference>
<evidence type="ECO:0000256" key="5">
    <source>
        <dbReference type="ARBA" id="ARBA00023008"/>
    </source>
</evidence>
<dbReference type="Proteomes" id="UP000748025">
    <property type="component" value="Unassembled WGS sequence"/>
</dbReference>
<dbReference type="GO" id="GO:0016491">
    <property type="term" value="F:oxidoreductase activity"/>
    <property type="evidence" value="ECO:0007669"/>
    <property type="project" value="UniProtKB-KW"/>
</dbReference>
<sequence>QNNQPWQENVQAAHHQVPYLVQVYLTGQGPDYDLALRNGGFDPVSRVFPAKVGEVLDIVWISNSGVTGGFDFHPMHMHGWHGWDLGAADGTYDPVANEQRHFPGGPGGSNDSVPLRRDTTILYRYRKSGAPHTSEGWRAWRIRITEEVVGAWMMHCHIAQHAVMGMNTVWMFGGADDLRRKFPELPYVKGYLEFGGSAYGREGKHPEVFHYWDEKENKDDKT</sequence>
<dbReference type="GO" id="GO:0005507">
    <property type="term" value="F:copper ion binding"/>
    <property type="evidence" value="ECO:0007669"/>
    <property type="project" value="InterPro"/>
</dbReference>
<evidence type="ECO:0000259" key="7">
    <source>
        <dbReference type="Pfam" id="PF07731"/>
    </source>
</evidence>
<evidence type="ECO:0000313" key="8">
    <source>
        <dbReference type="EMBL" id="KAG5988697.1"/>
    </source>
</evidence>
<dbReference type="InterPro" id="IPR045087">
    <property type="entry name" value="Cu-oxidase_fam"/>
</dbReference>
<dbReference type="InterPro" id="IPR033138">
    <property type="entry name" value="Cu_oxidase_CS"/>
</dbReference>
<evidence type="ECO:0000256" key="6">
    <source>
        <dbReference type="ARBA" id="ARBA00023180"/>
    </source>
</evidence>
<dbReference type="Gene3D" id="2.60.40.420">
    <property type="entry name" value="Cupredoxins - blue copper proteins"/>
    <property type="match status" value="1"/>
</dbReference>